<proteinExistence type="predicted"/>
<evidence type="ECO:0000256" key="1">
    <source>
        <dbReference type="SAM" id="Phobius"/>
    </source>
</evidence>
<dbReference type="PANTHER" id="PTHR34502:SF4">
    <property type="entry name" value="DUF6594 DOMAIN-CONTAINING PROTEIN"/>
    <property type="match status" value="1"/>
</dbReference>
<evidence type="ECO:0000313" key="3">
    <source>
        <dbReference type="EMBL" id="KAK0646738.1"/>
    </source>
</evidence>
<comment type="caution">
    <text evidence="3">The sequence shown here is derived from an EMBL/GenBank/DDBJ whole genome shotgun (WGS) entry which is preliminary data.</text>
</comment>
<dbReference type="AlphaFoldDB" id="A0AA39Y644"/>
<dbReference type="PANTHER" id="PTHR34502">
    <property type="entry name" value="DUF6594 DOMAIN-CONTAINING PROTEIN-RELATED"/>
    <property type="match status" value="1"/>
</dbReference>
<keyword evidence="1" id="KW-0812">Transmembrane</keyword>
<dbReference type="Pfam" id="PF20237">
    <property type="entry name" value="DUF6594"/>
    <property type="match status" value="1"/>
</dbReference>
<dbReference type="InterPro" id="IPR046529">
    <property type="entry name" value="DUF6594"/>
</dbReference>
<keyword evidence="4" id="KW-1185">Reference proteome</keyword>
<protein>
    <recommendedName>
        <fullName evidence="2">DUF6594 domain-containing protein</fullName>
    </recommendedName>
</protein>
<dbReference type="Proteomes" id="UP001174936">
    <property type="component" value="Unassembled WGS sequence"/>
</dbReference>
<gene>
    <name evidence="3" type="ORF">B0T16DRAFT_493658</name>
</gene>
<dbReference type="EMBL" id="JAULSV010000004">
    <property type="protein sequence ID" value="KAK0646738.1"/>
    <property type="molecule type" value="Genomic_DNA"/>
</dbReference>
<feature type="transmembrane region" description="Helical" evidence="1">
    <location>
        <begin position="214"/>
        <end position="237"/>
    </location>
</feature>
<keyword evidence="1" id="KW-0472">Membrane</keyword>
<evidence type="ECO:0000313" key="4">
    <source>
        <dbReference type="Proteomes" id="UP001174936"/>
    </source>
</evidence>
<name>A0AA39Y644_9PEZI</name>
<organism evidence="3 4">
    <name type="scientific">Cercophora newfieldiana</name>
    <dbReference type="NCBI Taxonomy" id="92897"/>
    <lineage>
        <taxon>Eukaryota</taxon>
        <taxon>Fungi</taxon>
        <taxon>Dikarya</taxon>
        <taxon>Ascomycota</taxon>
        <taxon>Pezizomycotina</taxon>
        <taxon>Sordariomycetes</taxon>
        <taxon>Sordariomycetidae</taxon>
        <taxon>Sordariales</taxon>
        <taxon>Lasiosphaeriaceae</taxon>
        <taxon>Cercophora</taxon>
    </lineage>
</organism>
<keyword evidence="1" id="KW-1133">Transmembrane helix</keyword>
<accession>A0AA39Y644</accession>
<feature type="transmembrane region" description="Helical" evidence="1">
    <location>
        <begin position="244"/>
        <end position="263"/>
    </location>
</feature>
<reference evidence="3" key="1">
    <citation type="submission" date="2023-06" db="EMBL/GenBank/DDBJ databases">
        <title>Genome-scale phylogeny and comparative genomics of the fungal order Sordariales.</title>
        <authorList>
            <consortium name="Lawrence Berkeley National Laboratory"/>
            <person name="Hensen N."/>
            <person name="Bonometti L."/>
            <person name="Westerberg I."/>
            <person name="Brannstrom I.O."/>
            <person name="Guillou S."/>
            <person name="Cros-Aarteil S."/>
            <person name="Calhoun S."/>
            <person name="Haridas S."/>
            <person name="Kuo A."/>
            <person name="Mondo S."/>
            <person name="Pangilinan J."/>
            <person name="Riley R."/>
            <person name="Labutti K."/>
            <person name="Andreopoulos B."/>
            <person name="Lipzen A."/>
            <person name="Chen C."/>
            <person name="Yanf M."/>
            <person name="Daum C."/>
            <person name="Ng V."/>
            <person name="Clum A."/>
            <person name="Steindorff A."/>
            <person name="Ohm R."/>
            <person name="Martin F."/>
            <person name="Silar P."/>
            <person name="Natvig D."/>
            <person name="Lalanne C."/>
            <person name="Gautier V."/>
            <person name="Ament-Velasquez S.L."/>
            <person name="Kruys A."/>
            <person name="Hutchinson M.I."/>
            <person name="Powell A.J."/>
            <person name="Barry K."/>
            <person name="Miller A.N."/>
            <person name="Grigoriev I.V."/>
            <person name="Debuchy R."/>
            <person name="Gladieux P."/>
            <person name="Thoren M.H."/>
            <person name="Johannesson H."/>
        </authorList>
    </citation>
    <scope>NUCLEOTIDE SEQUENCE</scope>
    <source>
        <strain evidence="3">SMH2532-1</strain>
    </source>
</reference>
<sequence length="275" mass="30673">MAQAVGEDVESQCLTQEELDQKPWKYIGYKEFTKYASSDDDFFALRRFDRVHCRLLLMLQSQVAGMGIELDIMVERLSQRDAVDIDNGSARQIPLSAYSCWRGCTAKSGNELLCRYTSLKARPKAAPKTITNIKTWLVNNNHPICPQEAASFDARDLISLASSPKSAFRRLVEQHLLGPTRGLFGIFRHNPPLGANDRVFQDTHHGSDDQVDSFASVIIFISATTMLIAPLWILTVVNTLHQKLATITTFLVVFLAILTWGTLSKPFEILAATAG</sequence>
<feature type="domain" description="DUF6594" evidence="2">
    <location>
        <begin position="29"/>
        <end position="274"/>
    </location>
</feature>
<evidence type="ECO:0000259" key="2">
    <source>
        <dbReference type="Pfam" id="PF20237"/>
    </source>
</evidence>